<keyword evidence="1" id="KW-0472">Membrane</keyword>
<keyword evidence="1" id="KW-1133">Transmembrane helix</keyword>
<protein>
    <submittedName>
        <fullName evidence="2">Uncharacterized protein</fullName>
    </submittedName>
</protein>
<dbReference type="RefSeq" id="WP_172244486.1">
    <property type="nucleotide sequence ID" value="NZ_BMDD01000003.1"/>
</dbReference>
<organism evidence="2 3">
    <name type="scientific">Saccharibacillus endophyticus</name>
    <dbReference type="NCBI Taxonomy" id="2060666"/>
    <lineage>
        <taxon>Bacteria</taxon>
        <taxon>Bacillati</taxon>
        <taxon>Bacillota</taxon>
        <taxon>Bacilli</taxon>
        <taxon>Bacillales</taxon>
        <taxon>Paenibacillaceae</taxon>
        <taxon>Saccharibacillus</taxon>
    </lineage>
</organism>
<accession>A0ABQ1ZV74</accession>
<evidence type="ECO:0000256" key="1">
    <source>
        <dbReference type="SAM" id="Phobius"/>
    </source>
</evidence>
<keyword evidence="3" id="KW-1185">Reference proteome</keyword>
<feature type="transmembrane region" description="Helical" evidence="1">
    <location>
        <begin position="47"/>
        <end position="67"/>
    </location>
</feature>
<dbReference type="Proteomes" id="UP000605427">
    <property type="component" value="Unassembled WGS sequence"/>
</dbReference>
<proteinExistence type="predicted"/>
<feature type="transmembrane region" description="Helical" evidence="1">
    <location>
        <begin position="87"/>
        <end position="106"/>
    </location>
</feature>
<feature type="transmembrane region" description="Helical" evidence="1">
    <location>
        <begin position="163"/>
        <end position="183"/>
    </location>
</feature>
<name>A0ABQ1ZV74_9BACL</name>
<comment type="caution">
    <text evidence="2">The sequence shown here is derived from an EMBL/GenBank/DDBJ whole genome shotgun (WGS) entry which is preliminary data.</text>
</comment>
<sequence>MSDPSSGTPPIPEVDSNEFPSADLLLSIVQREYDIENNRKSTLETRAGVLIPIIVTLLTFLVSFFKFESFKNAKIDYAIEGFIYTSYMLLLIISVALLLISLYYFIKVLSVNKYERLNVDDVEESHARTEKNRLALGYALKYSEILKGNNPLNETKAIQYQRGCYCTVGAVLPALIMIVLSQFL</sequence>
<gene>
    <name evidence="2" type="ORF">GCM10007362_28080</name>
</gene>
<reference evidence="3" key="1">
    <citation type="journal article" date="2019" name="Int. J. Syst. Evol. Microbiol.">
        <title>The Global Catalogue of Microorganisms (GCM) 10K type strain sequencing project: providing services to taxonomists for standard genome sequencing and annotation.</title>
        <authorList>
            <consortium name="The Broad Institute Genomics Platform"/>
            <consortium name="The Broad Institute Genome Sequencing Center for Infectious Disease"/>
            <person name="Wu L."/>
            <person name="Ma J."/>
        </authorList>
    </citation>
    <scope>NUCLEOTIDE SEQUENCE [LARGE SCALE GENOMIC DNA]</scope>
    <source>
        <strain evidence="3">CCM 8702</strain>
    </source>
</reference>
<evidence type="ECO:0000313" key="2">
    <source>
        <dbReference type="EMBL" id="GGH80174.1"/>
    </source>
</evidence>
<dbReference type="EMBL" id="BMDD01000003">
    <property type="protein sequence ID" value="GGH80174.1"/>
    <property type="molecule type" value="Genomic_DNA"/>
</dbReference>
<keyword evidence="1" id="KW-0812">Transmembrane</keyword>
<evidence type="ECO:0000313" key="3">
    <source>
        <dbReference type="Proteomes" id="UP000605427"/>
    </source>
</evidence>